<gene>
    <name evidence="4" type="ORF">ALP84_03086</name>
</gene>
<name>A0A3M4WCI9_PSECI</name>
<evidence type="ECO:0000256" key="1">
    <source>
        <dbReference type="ARBA" id="ARBA00022679"/>
    </source>
</evidence>
<dbReference type="Pfam" id="PF00583">
    <property type="entry name" value="Acetyltransf_1"/>
    <property type="match status" value="1"/>
</dbReference>
<reference evidence="4 5" key="1">
    <citation type="submission" date="2018-08" db="EMBL/GenBank/DDBJ databases">
        <title>Recombination of ecologically and evolutionarily significant loci maintains genetic cohesion in the Pseudomonas syringae species complex.</title>
        <authorList>
            <person name="Dillon M."/>
            <person name="Thakur S."/>
            <person name="Almeida R.N.D."/>
            <person name="Weir B.S."/>
            <person name="Guttman D.S."/>
        </authorList>
    </citation>
    <scope>NUCLEOTIDE SEQUENCE [LARGE SCALE GENOMIC DNA]</scope>
    <source>
        <strain evidence="4 5">ICMP 6917</strain>
    </source>
</reference>
<dbReference type="EMBL" id="RBRY01000031">
    <property type="protein sequence ID" value="RMR61643.1"/>
    <property type="molecule type" value="Genomic_DNA"/>
</dbReference>
<dbReference type="PANTHER" id="PTHR43877">
    <property type="entry name" value="AMINOALKYLPHOSPHONATE N-ACETYLTRANSFERASE-RELATED-RELATED"/>
    <property type="match status" value="1"/>
</dbReference>
<dbReference type="CDD" id="cd04301">
    <property type="entry name" value="NAT_SF"/>
    <property type="match status" value="1"/>
</dbReference>
<evidence type="ECO:0000313" key="4">
    <source>
        <dbReference type="EMBL" id="RMR61643.1"/>
    </source>
</evidence>
<comment type="caution">
    <text evidence="4">The sequence shown here is derived from an EMBL/GenBank/DDBJ whole genome shotgun (WGS) entry which is preliminary data.</text>
</comment>
<dbReference type="InterPro" id="IPR050832">
    <property type="entry name" value="Bact_Acetyltransf"/>
</dbReference>
<protein>
    <submittedName>
        <fullName evidence="4">N-acetyltransferase GCN5</fullName>
    </submittedName>
</protein>
<keyword evidence="2" id="KW-0012">Acyltransferase</keyword>
<feature type="domain" description="N-acetyltransferase" evidence="3">
    <location>
        <begin position="6"/>
        <end position="167"/>
    </location>
</feature>
<evidence type="ECO:0000259" key="3">
    <source>
        <dbReference type="PROSITE" id="PS51186"/>
    </source>
</evidence>
<evidence type="ECO:0000313" key="5">
    <source>
        <dbReference type="Proteomes" id="UP000278332"/>
    </source>
</evidence>
<dbReference type="PANTHER" id="PTHR43877:SF2">
    <property type="entry name" value="AMINOALKYLPHOSPHONATE N-ACETYLTRANSFERASE-RELATED"/>
    <property type="match status" value="1"/>
</dbReference>
<dbReference type="InterPro" id="IPR016181">
    <property type="entry name" value="Acyl_CoA_acyltransferase"/>
</dbReference>
<dbReference type="Gene3D" id="3.40.630.30">
    <property type="match status" value="1"/>
</dbReference>
<dbReference type="GO" id="GO:0016747">
    <property type="term" value="F:acyltransferase activity, transferring groups other than amino-acyl groups"/>
    <property type="evidence" value="ECO:0007669"/>
    <property type="project" value="InterPro"/>
</dbReference>
<organism evidence="4 5">
    <name type="scientific">Pseudomonas cichorii</name>
    <dbReference type="NCBI Taxonomy" id="36746"/>
    <lineage>
        <taxon>Bacteria</taxon>
        <taxon>Pseudomonadati</taxon>
        <taxon>Pseudomonadota</taxon>
        <taxon>Gammaproteobacteria</taxon>
        <taxon>Pseudomonadales</taxon>
        <taxon>Pseudomonadaceae</taxon>
        <taxon>Pseudomonas</taxon>
    </lineage>
</organism>
<dbReference type="PROSITE" id="PS51186">
    <property type="entry name" value="GNAT"/>
    <property type="match status" value="1"/>
</dbReference>
<accession>A0A3M4WCI9</accession>
<dbReference type="AlphaFoldDB" id="A0A3M4WCI9"/>
<dbReference type="InterPro" id="IPR000182">
    <property type="entry name" value="GNAT_dom"/>
</dbReference>
<sequence length="179" mass="19625">MLMNPAQLRRVNADSFAHYRHGLAELLLDAVHNGASVGFMADLNTEQALAWCDSLKSDISSGSLLLWVVVQDEQVLASAQLSLCQKPNGLNRAEVQKLMVLQQARGRGLGTQLMEAVEHAAVQHKRGLLHLDTEAGSPAEAFYRALAYTRVGELPDYCATPDGRYMPTAIYFKTLGQQT</sequence>
<evidence type="ECO:0000256" key="2">
    <source>
        <dbReference type="ARBA" id="ARBA00023315"/>
    </source>
</evidence>
<proteinExistence type="predicted"/>
<dbReference type="Proteomes" id="UP000278332">
    <property type="component" value="Unassembled WGS sequence"/>
</dbReference>
<dbReference type="SUPFAM" id="SSF55729">
    <property type="entry name" value="Acyl-CoA N-acyltransferases (Nat)"/>
    <property type="match status" value="1"/>
</dbReference>
<keyword evidence="1 4" id="KW-0808">Transferase</keyword>